<gene>
    <name evidence="5" type="ORF">HETIRDRAFT_107552</name>
</gene>
<name>W4JWH5_HETIT</name>
<evidence type="ECO:0000256" key="3">
    <source>
        <dbReference type="ARBA" id="ARBA00023002"/>
    </source>
</evidence>
<dbReference type="InParanoid" id="W4JWH5"/>
<dbReference type="SUPFAM" id="SSF51735">
    <property type="entry name" value="NAD(P)-binding Rossmann-fold domains"/>
    <property type="match status" value="1"/>
</dbReference>
<evidence type="ECO:0000256" key="2">
    <source>
        <dbReference type="ARBA" id="ARBA00022857"/>
    </source>
</evidence>
<dbReference type="FunCoup" id="W4JWH5">
    <property type="interactions" value="96"/>
</dbReference>
<evidence type="ECO:0000256" key="1">
    <source>
        <dbReference type="ARBA" id="ARBA00006484"/>
    </source>
</evidence>
<dbReference type="PANTHER" id="PTHR44169">
    <property type="entry name" value="NADPH-DEPENDENT 1-ACYLDIHYDROXYACETONE PHOSPHATE REDUCTASE"/>
    <property type="match status" value="1"/>
</dbReference>
<dbReference type="InterPro" id="IPR036291">
    <property type="entry name" value="NAD(P)-bd_dom_sf"/>
</dbReference>
<dbReference type="eggNOG" id="KOG1209">
    <property type="taxonomic scope" value="Eukaryota"/>
</dbReference>
<evidence type="ECO:0000313" key="5">
    <source>
        <dbReference type="EMBL" id="ETW77918.1"/>
    </source>
</evidence>
<dbReference type="CDD" id="cd05374">
    <property type="entry name" value="17beta-HSD-like_SDR_c"/>
    <property type="match status" value="1"/>
</dbReference>
<comment type="similarity">
    <text evidence="1 4">Belongs to the short-chain dehydrogenases/reductases (SDR) family.</text>
</comment>
<dbReference type="HOGENOM" id="CLU_010194_2_9_1"/>
<accession>W4JWH5</accession>
<dbReference type="AlphaFoldDB" id="W4JWH5"/>
<dbReference type="PROSITE" id="PS00061">
    <property type="entry name" value="ADH_SHORT"/>
    <property type="match status" value="1"/>
</dbReference>
<protein>
    <submittedName>
        <fullName evidence="5">Uncharacterized protein</fullName>
    </submittedName>
</protein>
<keyword evidence="2" id="KW-0521">NADP</keyword>
<dbReference type="Gene3D" id="3.40.50.720">
    <property type="entry name" value="NAD(P)-binding Rossmann-like Domain"/>
    <property type="match status" value="1"/>
</dbReference>
<evidence type="ECO:0000256" key="4">
    <source>
        <dbReference type="RuleBase" id="RU000363"/>
    </source>
</evidence>
<sequence>MSSKTKVVLVTGCSEGGIGFSLCEQFAEQGCKVYATARNIEKMQGFTHAGIEKLTLDVKNDEDVKRVVEDVIDREGSIDILVNNAGVGCFGPVLEIPLDQIRDVFEANTFSILRVSRVVVPHMAARKQGLIVNIGSVVGEIPTPWAGIYASSKAATHAITQVLAMECAPLGVDVTLVAPGGVRSNISSSASPTFTLPPDTLYAKFLDNIIARMWASQSPQSMPTPVFAREVVAKVLQSKPPFYVTLGHNSTIFKVFKWLPRTWVMGYLWKLFSSPKAGAK</sequence>
<dbReference type="GeneID" id="20666256"/>
<proteinExistence type="inferred from homology"/>
<dbReference type="InterPro" id="IPR020904">
    <property type="entry name" value="Sc_DH/Rdtase_CS"/>
</dbReference>
<organism evidence="5 6">
    <name type="scientific">Heterobasidion irregulare (strain TC 32-1)</name>
    <dbReference type="NCBI Taxonomy" id="747525"/>
    <lineage>
        <taxon>Eukaryota</taxon>
        <taxon>Fungi</taxon>
        <taxon>Dikarya</taxon>
        <taxon>Basidiomycota</taxon>
        <taxon>Agaricomycotina</taxon>
        <taxon>Agaricomycetes</taxon>
        <taxon>Russulales</taxon>
        <taxon>Bondarzewiaceae</taxon>
        <taxon>Heterobasidion</taxon>
        <taxon>Heterobasidion annosum species complex</taxon>
    </lineage>
</organism>
<evidence type="ECO:0000313" key="6">
    <source>
        <dbReference type="Proteomes" id="UP000030671"/>
    </source>
</evidence>
<keyword evidence="3" id="KW-0560">Oxidoreductase</keyword>
<dbReference type="PRINTS" id="PR00080">
    <property type="entry name" value="SDRFAMILY"/>
</dbReference>
<dbReference type="OrthoDB" id="2102561at2759"/>
<dbReference type="EMBL" id="KI925462">
    <property type="protein sequence ID" value="ETW77918.1"/>
    <property type="molecule type" value="Genomic_DNA"/>
</dbReference>
<dbReference type="Pfam" id="PF00106">
    <property type="entry name" value="adh_short"/>
    <property type="match status" value="1"/>
</dbReference>
<keyword evidence="6" id="KW-1185">Reference proteome</keyword>
<dbReference type="InterPro" id="IPR002347">
    <property type="entry name" value="SDR_fam"/>
</dbReference>
<dbReference type="STRING" id="747525.W4JWH5"/>
<reference evidence="5 6" key="1">
    <citation type="journal article" date="2012" name="New Phytol.">
        <title>Insight into trade-off between wood decay and parasitism from the genome of a fungal forest pathogen.</title>
        <authorList>
            <person name="Olson A."/>
            <person name="Aerts A."/>
            <person name="Asiegbu F."/>
            <person name="Belbahri L."/>
            <person name="Bouzid O."/>
            <person name="Broberg A."/>
            <person name="Canback B."/>
            <person name="Coutinho P.M."/>
            <person name="Cullen D."/>
            <person name="Dalman K."/>
            <person name="Deflorio G."/>
            <person name="van Diepen L.T."/>
            <person name="Dunand C."/>
            <person name="Duplessis S."/>
            <person name="Durling M."/>
            <person name="Gonthier P."/>
            <person name="Grimwood J."/>
            <person name="Fossdal C.G."/>
            <person name="Hansson D."/>
            <person name="Henrissat B."/>
            <person name="Hietala A."/>
            <person name="Himmelstrand K."/>
            <person name="Hoffmeister D."/>
            <person name="Hogberg N."/>
            <person name="James T.Y."/>
            <person name="Karlsson M."/>
            <person name="Kohler A."/>
            <person name="Kues U."/>
            <person name="Lee Y.H."/>
            <person name="Lin Y.C."/>
            <person name="Lind M."/>
            <person name="Lindquist E."/>
            <person name="Lombard V."/>
            <person name="Lucas S."/>
            <person name="Lunden K."/>
            <person name="Morin E."/>
            <person name="Murat C."/>
            <person name="Park J."/>
            <person name="Raffaello T."/>
            <person name="Rouze P."/>
            <person name="Salamov A."/>
            <person name="Schmutz J."/>
            <person name="Solheim H."/>
            <person name="Stahlberg J."/>
            <person name="Velez H."/>
            <person name="de Vries R.P."/>
            <person name="Wiebenga A."/>
            <person name="Woodward S."/>
            <person name="Yakovlev I."/>
            <person name="Garbelotto M."/>
            <person name="Martin F."/>
            <person name="Grigoriev I.V."/>
            <person name="Stenlid J."/>
        </authorList>
    </citation>
    <scope>NUCLEOTIDE SEQUENCE [LARGE SCALE GENOMIC DNA]</scope>
    <source>
        <strain evidence="5 6">TC 32-1</strain>
    </source>
</reference>
<dbReference type="Proteomes" id="UP000030671">
    <property type="component" value="Unassembled WGS sequence"/>
</dbReference>
<dbReference type="RefSeq" id="XP_009549933.1">
    <property type="nucleotide sequence ID" value="XM_009551638.1"/>
</dbReference>
<dbReference type="GO" id="GO:0005783">
    <property type="term" value="C:endoplasmic reticulum"/>
    <property type="evidence" value="ECO:0007669"/>
    <property type="project" value="TreeGrafter"/>
</dbReference>
<dbReference type="PRINTS" id="PR00081">
    <property type="entry name" value="GDHRDH"/>
</dbReference>
<dbReference type="FunFam" id="3.40.50.720:FF:000261">
    <property type="entry name" value="NADPH-dependent 1-acyldihydroxyacetone phosphate reductase"/>
    <property type="match status" value="1"/>
</dbReference>
<dbReference type="PANTHER" id="PTHR44169:SF6">
    <property type="entry name" value="NADPH-DEPENDENT 1-ACYLDIHYDROXYACETONE PHOSPHATE REDUCTASE"/>
    <property type="match status" value="1"/>
</dbReference>
<dbReference type="KEGG" id="hir:HETIRDRAFT_107552"/>
<dbReference type="GO" id="GO:0016491">
    <property type="term" value="F:oxidoreductase activity"/>
    <property type="evidence" value="ECO:0007669"/>
    <property type="project" value="UniProtKB-KW"/>
</dbReference>